<evidence type="ECO:0000313" key="3">
    <source>
        <dbReference type="Proteomes" id="UP000543642"/>
    </source>
</evidence>
<accession>A0A7W8HA01</accession>
<keyword evidence="1" id="KW-0812">Transmembrane</keyword>
<comment type="caution">
    <text evidence="2">The sequence shown here is derived from an EMBL/GenBank/DDBJ whole genome shotgun (WGS) entry which is preliminary data.</text>
</comment>
<feature type="transmembrane region" description="Helical" evidence="1">
    <location>
        <begin position="72"/>
        <end position="90"/>
    </location>
</feature>
<evidence type="ECO:0000313" key="2">
    <source>
        <dbReference type="EMBL" id="MBB5264646.1"/>
    </source>
</evidence>
<dbReference type="AlphaFoldDB" id="A0A7W8HA01"/>
<feature type="transmembrane region" description="Helical" evidence="1">
    <location>
        <begin position="216"/>
        <end position="235"/>
    </location>
</feature>
<keyword evidence="1" id="KW-1133">Transmembrane helix</keyword>
<organism evidence="2 3">
    <name type="scientific">Catenibacillus scindens</name>
    <dbReference type="NCBI Taxonomy" id="673271"/>
    <lineage>
        <taxon>Bacteria</taxon>
        <taxon>Bacillati</taxon>
        <taxon>Bacillota</taxon>
        <taxon>Clostridia</taxon>
        <taxon>Lachnospirales</taxon>
        <taxon>Lachnospiraceae</taxon>
        <taxon>Catenibacillus</taxon>
    </lineage>
</organism>
<dbReference type="Proteomes" id="UP000543642">
    <property type="component" value="Unassembled WGS sequence"/>
</dbReference>
<keyword evidence="3" id="KW-1185">Reference proteome</keyword>
<sequence length="288" mass="31433">MEKTWIHWLRAIFSELERGIFSPAFGCSAAATVAVLFLGSTSLWFPSEEALVSGLSWDYDWTMLDTGCKSEAFIFCLPLIAAFPAALSVLTDLRSGFIKSYLGRCGLRPYIVSKVILSAVSGGGSIFLGYMGAAGLMFMIYGPLEQTPPKAEVSLDMEALSQLLSGEETGLAVSGAAPGRWEAMWPQALVVFLAGALFAMLAAILGLLFGSRYMAFGGAFMVSYVLIILTERFLSGLYTLNPREWFRQEHYWEGGYMGCAGFLLELSVLMALGYGQIIFRKIMGGSRR</sequence>
<protein>
    <recommendedName>
        <fullName evidence="4">ABC-2 family transporter protein</fullName>
    </recommendedName>
</protein>
<evidence type="ECO:0000256" key="1">
    <source>
        <dbReference type="SAM" id="Phobius"/>
    </source>
</evidence>
<proteinExistence type="predicted"/>
<dbReference type="RefSeq" id="WP_183773452.1">
    <property type="nucleotide sequence ID" value="NZ_JACHFW010000006.1"/>
</dbReference>
<feature type="transmembrane region" description="Helical" evidence="1">
    <location>
        <begin position="111"/>
        <end position="141"/>
    </location>
</feature>
<evidence type="ECO:0008006" key="4">
    <source>
        <dbReference type="Google" id="ProtNLM"/>
    </source>
</evidence>
<reference evidence="2 3" key="1">
    <citation type="submission" date="2020-08" db="EMBL/GenBank/DDBJ databases">
        <title>Genomic Encyclopedia of Type Strains, Phase IV (KMG-IV): sequencing the most valuable type-strain genomes for metagenomic binning, comparative biology and taxonomic classification.</title>
        <authorList>
            <person name="Goeker M."/>
        </authorList>
    </citation>
    <scope>NUCLEOTIDE SEQUENCE [LARGE SCALE GENOMIC DNA]</scope>
    <source>
        <strain evidence="2 3">DSM 106146</strain>
    </source>
</reference>
<feature type="transmembrane region" description="Helical" evidence="1">
    <location>
        <begin position="188"/>
        <end position="209"/>
    </location>
</feature>
<name>A0A7W8HA01_9FIRM</name>
<feature type="transmembrane region" description="Helical" evidence="1">
    <location>
        <begin position="20"/>
        <end position="45"/>
    </location>
</feature>
<gene>
    <name evidence="2" type="ORF">HNP82_001774</name>
</gene>
<keyword evidence="1" id="KW-0472">Membrane</keyword>
<dbReference type="EMBL" id="JACHFW010000006">
    <property type="protein sequence ID" value="MBB5264646.1"/>
    <property type="molecule type" value="Genomic_DNA"/>
</dbReference>
<feature type="transmembrane region" description="Helical" evidence="1">
    <location>
        <begin position="255"/>
        <end position="279"/>
    </location>
</feature>